<protein>
    <submittedName>
        <fullName evidence="3">Uncharacterized protein</fullName>
    </submittedName>
</protein>
<sequence length="120" mass="12961">MYEDVCFRREAQKAQREQRVTIPGNAGTRMWEDLVLVVRIAQQVRATMAAENGAAREDEPSASMASSSTAGDGVAPGTEEKAERPKTPKIGTEGRSQSSKLSKDNGGKEHSLQVLMPPTC</sequence>
<proteinExistence type="predicted"/>
<accession>A0A915HDB0</accession>
<evidence type="ECO:0000256" key="1">
    <source>
        <dbReference type="SAM" id="MobiDB-lite"/>
    </source>
</evidence>
<feature type="compositionally biased region" description="Basic and acidic residues" evidence="1">
    <location>
        <begin position="101"/>
        <end position="111"/>
    </location>
</feature>
<evidence type="ECO:0000313" key="3">
    <source>
        <dbReference type="WBParaSite" id="nRc.2.0.1.t00055-RA"/>
    </source>
</evidence>
<dbReference type="Proteomes" id="UP000887565">
    <property type="component" value="Unplaced"/>
</dbReference>
<dbReference type="WBParaSite" id="nRc.2.0.1.t00055-RA">
    <property type="protein sequence ID" value="nRc.2.0.1.t00055-RA"/>
    <property type="gene ID" value="nRc.2.0.1.g00055"/>
</dbReference>
<dbReference type="AlphaFoldDB" id="A0A915HDB0"/>
<feature type="region of interest" description="Disordered" evidence="1">
    <location>
        <begin position="47"/>
        <end position="120"/>
    </location>
</feature>
<organism evidence="2 3">
    <name type="scientific">Romanomermis culicivorax</name>
    <name type="common">Nematode worm</name>
    <dbReference type="NCBI Taxonomy" id="13658"/>
    <lineage>
        <taxon>Eukaryota</taxon>
        <taxon>Metazoa</taxon>
        <taxon>Ecdysozoa</taxon>
        <taxon>Nematoda</taxon>
        <taxon>Enoplea</taxon>
        <taxon>Dorylaimia</taxon>
        <taxon>Mermithida</taxon>
        <taxon>Mermithoidea</taxon>
        <taxon>Mermithidae</taxon>
        <taxon>Romanomermis</taxon>
    </lineage>
</organism>
<reference evidence="3" key="1">
    <citation type="submission" date="2022-11" db="UniProtKB">
        <authorList>
            <consortium name="WormBaseParasite"/>
        </authorList>
    </citation>
    <scope>IDENTIFICATION</scope>
</reference>
<name>A0A915HDB0_ROMCU</name>
<evidence type="ECO:0000313" key="2">
    <source>
        <dbReference type="Proteomes" id="UP000887565"/>
    </source>
</evidence>
<keyword evidence="2" id="KW-1185">Reference proteome</keyword>